<comment type="caution">
    <text evidence="2">The sequence shown here is derived from an EMBL/GenBank/DDBJ whole genome shotgun (WGS) entry which is preliminary data.</text>
</comment>
<protein>
    <submittedName>
        <fullName evidence="2">RNA polymerase I termination factor-like</fullName>
    </submittedName>
</protein>
<keyword evidence="3" id="KW-1185">Reference proteome</keyword>
<feature type="region of interest" description="Disordered" evidence="1">
    <location>
        <begin position="54"/>
        <end position="74"/>
    </location>
</feature>
<evidence type="ECO:0000313" key="3">
    <source>
        <dbReference type="Proteomes" id="UP000250321"/>
    </source>
</evidence>
<feature type="compositionally biased region" description="Basic and acidic residues" evidence="1">
    <location>
        <begin position="1"/>
        <end position="15"/>
    </location>
</feature>
<accession>A0A314YTL1</accession>
<evidence type="ECO:0000256" key="1">
    <source>
        <dbReference type="SAM" id="MobiDB-lite"/>
    </source>
</evidence>
<evidence type="ECO:0000313" key="2">
    <source>
        <dbReference type="EMBL" id="PQQ08201.1"/>
    </source>
</evidence>
<name>A0A314YTL1_PRUYE</name>
<feature type="region of interest" description="Disordered" evidence="1">
    <location>
        <begin position="1"/>
        <end position="36"/>
    </location>
</feature>
<dbReference type="Proteomes" id="UP000250321">
    <property type="component" value="Unassembled WGS sequence"/>
</dbReference>
<organism evidence="2 3">
    <name type="scientific">Prunus yedoensis var. nudiflora</name>
    <dbReference type="NCBI Taxonomy" id="2094558"/>
    <lineage>
        <taxon>Eukaryota</taxon>
        <taxon>Viridiplantae</taxon>
        <taxon>Streptophyta</taxon>
        <taxon>Embryophyta</taxon>
        <taxon>Tracheophyta</taxon>
        <taxon>Spermatophyta</taxon>
        <taxon>Magnoliopsida</taxon>
        <taxon>eudicotyledons</taxon>
        <taxon>Gunneridae</taxon>
        <taxon>Pentapetalae</taxon>
        <taxon>rosids</taxon>
        <taxon>fabids</taxon>
        <taxon>Rosales</taxon>
        <taxon>Rosaceae</taxon>
        <taxon>Amygdaloideae</taxon>
        <taxon>Amygdaleae</taxon>
        <taxon>Prunus</taxon>
    </lineage>
</organism>
<dbReference type="AlphaFoldDB" id="A0A314YTL1"/>
<proteinExistence type="predicted"/>
<sequence length="173" mass="20635">MGREKTTDLKFEARKDKRKLKEKRKKDEADRNSSLIEVSKDKMGELVQVQKFDRNGGEGVKKKKKRKREMKVADSELKSNLTTEQVLIKDCDKSNGKVMEEVHFADKEKKRKKLIEDDKMDESAKRFNCSKERDVAELNKVEVDKKKKKKKRGEKRWVVNWYRTSQLMERRLK</sequence>
<dbReference type="EMBL" id="PJQY01000754">
    <property type="protein sequence ID" value="PQQ08201.1"/>
    <property type="molecule type" value="Genomic_DNA"/>
</dbReference>
<reference evidence="2 3" key="1">
    <citation type="submission" date="2018-02" db="EMBL/GenBank/DDBJ databases">
        <title>Draft genome of wild Prunus yedoensis var. nudiflora.</title>
        <authorList>
            <person name="Baek S."/>
            <person name="Kim J.-H."/>
            <person name="Choi K."/>
            <person name="Kim G.-B."/>
            <person name="Cho A."/>
            <person name="Jang H."/>
            <person name="Shin C.-H."/>
            <person name="Yu H.-J."/>
            <person name="Mun J.-H."/>
        </authorList>
    </citation>
    <scope>NUCLEOTIDE SEQUENCE [LARGE SCALE GENOMIC DNA]</scope>
    <source>
        <strain evidence="3">cv. Jeju island</strain>
        <tissue evidence="2">Leaf</tissue>
    </source>
</reference>
<gene>
    <name evidence="2" type="ORF">Pyn_00106</name>
</gene>